<dbReference type="InterPro" id="IPR024042">
    <property type="entry name" value="TM1646-like_dom_sf"/>
</dbReference>
<evidence type="ECO:0000256" key="1">
    <source>
        <dbReference type="SAM" id="Coils"/>
    </source>
</evidence>
<comment type="caution">
    <text evidence="2">The sequence shown here is derived from an EMBL/GenBank/DDBJ whole genome shotgun (WGS) entry which is preliminary data.</text>
</comment>
<evidence type="ECO:0000313" key="2">
    <source>
        <dbReference type="EMBL" id="MBA9026745.1"/>
    </source>
</evidence>
<organism evidence="2 3">
    <name type="scientific">Peribacillus huizhouensis</name>
    <dbReference type="NCBI Taxonomy" id="1501239"/>
    <lineage>
        <taxon>Bacteria</taxon>
        <taxon>Bacillati</taxon>
        <taxon>Bacillota</taxon>
        <taxon>Bacilli</taxon>
        <taxon>Bacillales</taxon>
        <taxon>Bacillaceae</taxon>
        <taxon>Peribacillus</taxon>
    </lineage>
</organism>
<gene>
    <name evidence="2" type="ORF">HNP81_002030</name>
</gene>
<keyword evidence="3" id="KW-1185">Reference proteome</keyword>
<dbReference type="Proteomes" id="UP000626697">
    <property type="component" value="Unassembled WGS sequence"/>
</dbReference>
<dbReference type="Gene3D" id="1.20.120.490">
    <property type="entry name" value="Hypothetical protein TM1646-like domain"/>
    <property type="match status" value="1"/>
</dbReference>
<accession>A0ABR6CQ89</accession>
<sequence length="145" mass="16711">MDVQRLTRTTPSKLASVQEVAKGSIQFQSVMDKKRHEINYERLTKKVAELEIQGNKLAENSTVDNLRKYKRMIKDFMDDAVKNGLELQEQRGFNHRGSTKIYKLVKEVDKKVIELTNEVLDKEKNGSNILNLVGEIKGMLINIYT</sequence>
<name>A0ABR6CQ89_9BACI</name>
<protein>
    <recommendedName>
        <fullName evidence="4">DUF327 family protein</fullName>
    </recommendedName>
</protein>
<dbReference type="SUPFAM" id="SSF158397">
    <property type="entry name" value="TM1646-like"/>
    <property type="match status" value="1"/>
</dbReference>
<dbReference type="RefSeq" id="WP_182502530.1">
    <property type="nucleotide sequence ID" value="NZ_JACJHX010000005.1"/>
</dbReference>
<dbReference type="EMBL" id="JACJHX010000005">
    <property type="protein sequence ID" value="MBA9026745.1"/>
    <property type="molecule type" value="Genomic_DNA"/>
</dbReference>
<evidence type="ECO:0000313" key="3">
    <source>
        <dbReference type="Proteomes" id="UP000626697"/>
    </source>
</evidence>
<reference evidence="2 3" key="1">
    <citation type="submission" date="2020-08" db="EMBL/GenBank/DDBJ databases">
        <title>Genomic Encyclopedia of Type Strains, Phase IV (KMG-IV): sequencing the most valuable type-strain genomes for metagenomic binning, comparative biology and taxonomic classification.</title>
        <authorList>
            <person name="Goeker M."/>
        </authorList>
    </citation>
    <scope>NUCLEOTIDE SEQUENCE [LARGE SCALE GENOMIC DNA]</scope>
    <source>
        <strain evidence="2 3">DSM 105481</strain>
    </source>
</reference>
<proteinExistence type="predicted"/>
<dbReference type="Pfam" id="PF03885">
    <property type="entry name" value="DUF327"/>
    <property type="match status" value="1"/>
</dbReference>
<evidence type="ECO:0008006" key="4">
    <source>
        <dbReference type="Google" id="ProtNLM"/>
    </source>
</evidence>
<dbReference type="InterPro" id="IPR005585">
    <property type="entry name" value="DUF327"/>
</dbReference>
<keyword evidence="1" id="KW-0175">Coiled coil</keyword>
<feature type="coiled-coil region" evidence="1">
    <location>
        <begin position="33"/>
        <end position="60"/>
    </location>
</feature>